<evidence type="ECO:0000256" key="7">
    <source>
        <dbReference type="ARBA" id="ARBA00022884"/>
    </source>
</evidence>
<name>A0A316UXU2_9BASI</name>
<dbReference type="PANTHER" id="PTHR11953:SF2">
    <property type="entry name" value="EXOSOME COMPLEX COMPONENT MTR3"/>
    <property type="match status" value="1"/>
</dbReference>
<dbReference type="PANTHER" id="PTHR11953">
    <property type="entry name" value="EXOSOME COMPLEX COMPONENT"/>
    <property type="match status" value="1"/>
</dbReference>
<dbReference type="Proteomes" id="UP000245884">
    <property type="component" value="Unassembled WGS sequence"/>
</dbReference>
<feature type="compositionally biased region" description="Basic and acidic residues" evidence="9">
    <location>
        <begin position="32"/>
        <end position="55"/>
    </location>
</feature>
<keyword evidence="8" id="KW-0539">Nucleus</keyword>
<dbReference type="Gene3D" id="3.30.230.70">
    <property type="entry name" value="GHMP Kinase, N-terminal domain"/>
    <property type="match status" value="1"/>
</dbReference>
<evidence type="ECO:0000313" key="11">
    <source>
        <dbReference type="EMBL" id="PWN30137.1"/>
    </source>
</evidence>
<evidence type="ECO:0000313" key="12">
    <source>
        <dbReference type="Proteomes" id="UP000245884"/>
    </source>
</evidence>
<dbReference type="GO" id="GO:0000176">
    <property type="term" value="C:nuclear exosome (RNase complex)"/>
    <property type="evidence" value="ECO:0007669"/>
    <property type="project" value="UniProtKB-ARBA"/>
</dbReference>
<dbReference type="InterPro" id="IPR020568">
    <property type="entry name" value="Ribosomal_Su5_D2-typ_SF"/>
</dbReference>
<dbReference type="GO" id="GO:0005730">
    <property type="term" value="C:nucleolus"/>
    <property type="evidence" value="ECO:0007669"/>
    <property type="project" value="TreeGrafter"/>
</dbReference>
<dbReference type="OrthoDB" id="2504340at2759"/>
<sequence>MSAAIDKRRINGPDRLHMPVFRDSNAATNAKGVEKTSKQGDEGRMVEGSSRGRDEELRPLYIQTSLIPQATGSCYIECSSPSASSSSSPSSRSIKIACAVYGPRQPSIGASAGGSGGRAGFADKAELNVECRYAPFAVAGGGGGVGGRMKPGKHLDSTLLSSRIRSALLPAVRLDLLPKAAIDIYLTVLDAGGSGSTGGSSLPASTASLESCAALGLTAASAALALADVDMWGLAVGALASVQSSPSPTRILIDPTPAEAAAASSSAASSSIVSLATMPALGSVISLDTMTTSGSGLGLDDMDAAVRALERAAAKVHLVVAEALQDEVKQRQERGLGSVGR</sequence>
<keyword evidence="7" id="KW-0694">RNA-binding</keyword>
<dbReference type="InterPro" id="IPR027408">
    <property type="entry name" value="PNPase/RNase_PH_dom_sf"/>
</dbReference>
<evidence type="ECO:0000256" key="8">
    <source>
        <dbReference type="ARBA" id="ARBA00023242"/>
    </source>
</evidence>
<gene>
    <name evidence="11" type="ORF">BDZ90DRAFT_257232</name>
</gene>
<comment type="subcellular location">
    <subcellularLocation>
        <location evidence="2">Cytoplasm</location>
    </subcellularLocation>
    <subcellularLocation>
        <location evidence="1">Nucleus</location>
    </subcellularLocation>
</comment>
<dbReference type="GO" id="GO:0071051">
    <property type="term" value="P:poly(A)-dependent snoRNA 3'-end processing"/>
    <property type="evidence" value="ECO:0007669"/>
    <property type="project" value="TreeGrafter"/>
</dbReference>
<keyword evidence="5" id="KW-0698">rRNA processing</keyword>
<dbReference type="GO" id="GO:0003723">
    <property type="term" value="F:RNA binding"/>
    <property type="evidence" value="ECO:0007669"/>
    <property type="project" value="UniProtKB-KW"/>
</dbReference>
<dbReference type="GO" id="GO:0071028">
    <property type="term" value="P:nuclear mRNA surveillance"/>
    <property type="evidence" value="ECO:0007669"/>
    <property type="project" value="TreeGrafter"/>
</dbReference>
<feature type="region of interest" description="Disordered" evidence="9">
    <location>
        <begin position="1"/>
        <end position="55"/>
    </location>
</feature>
<dbReference type="GO" id="GO:0000177">
    <property type="term" value="C:cytoplasmic exosome (RNase complex)"/>
    <property type="evidence" value="ECO:0007669"/>
    <property type="project" value="TreeGrafter"/>
</dbReference>
<evidence type="ECO:0000256" key="9">
    <source>
        <dbReference type="SAM" id="MobiDB-lite"/>
    </source>
</evidence>
<dbReference type="InterPro" id="IPR050080">
    <property type="entry name" value="RNase_PH"/>
</dbReference>
<reference evidence="11 12" key="1">
    <citation type="journal article" date="2018" name="Mol. Biol. Evol.">
        <title>Broad Genomic Sampling Reveals a Smut Pathogenic Ancestry of the Fungal Clade Ustilaginomycotina.</title>
        <authorList>
            <person name="Kijpornyongpan T."/>
            <person name="Mondo S.J."/>
            <person name="Barry K."/>
            <person name="Sandor L."/>
            <person name="Lee J."/>
            <person name="Lipzen A."/>
            <person name="Pangilinan J."/>
            <person name="LaButti K."/>
            <person name="Hainaut M."/>
            <person name="Henrissat B."/>
            <person name="Grigoriev I.V."/>
            <person name="Spatafora J.W."/>
            <person name="Aime M.C."/>
        </authorList>
    </citation>
    <scope>NUCLEOTIDE SEQUENCE [LARGE SCALE GENOMIC DNA]</scope>
    <source>
        <strain evidence="11 12">MCA 5214</strain>
    </source>
</reference>
<dbReference type="GO" id="GO:0016075">
    <property type="term" value="P:rRNA catabolic process"/>
    <property type="evidence" value="ECO:0007669"/>
    <property type="project" value="TreeGrafter"/>
</dbReference>
<evidence type="ECO:0000256" key="1">
    <source>
        <dbReference type="ARBA" id="ARBA00004123"/>
    </source>
</evidence>
<keyword evidence="6" id="KW-0271">Exosome</keyword>
<dbReference type="AlphaFoldDB" id="A0A316UXU2"/>
<feature type="compositionally biased region" description="Basic and acidic residues" evidence="9">
    <location>
        <begin position="1"/>
        <end position="17"/>
    </location>
</feature>
<dbReference type="EMBL" id="KZ819662">
    <property type="protein sequence ID" value="PWN30137.1"/>
    <property type="molecule type" value="Genomic_DNA"/>
</dbReference>
<evidence type="ECO:0000256" key="4">
    <source>
        <dbReference type="ARBA" id="ARBA00022490"/>
    </source>
</evidence>
<protein>
    <recommendedName>
        <fullName evidence="10">Exoribonuclease phosphorolytic domain-containing protein</fullName>
    </recommendedName>
</protein>
<evidence type="ECO:0000256" key="5">
    <source>
        <dbReference type="ARBA" id="ARBA00022552"/>
    </source>
</evidence>
<dbReference type="GO" id="GO:0034475">
    <property type="term" value="P:U4 snRNA 3'-end processing"/>
    <property type="evidence" value="ECO:0007669"/>
    <property type="project" value="TreeGrafter"/>
</dbReference>
<evidence type="ECO:0000256" key="3">
    <source>
        <dbReference type="ARBA" id="ARBA00006678"/>
    </source>
</evidence>
<evidence type="ECO:0000259" key="10">
    <source>
        <dbReference type="Pfam" id="PF01138"/>
    </source>
</evidence>
<dbReference type="InterPro" id="IPR001247">
    <property type="entry name" value="ExoRNase_PH_dom1"/>
</dbReference>
<dbReference type="RefSeq" id="XP_025364749.1">
    <property type="nucleotide sequence ID" value="XM_025507933.1"/>
</dbReference>
<comment type="similarity">
    <text evidence="3">Belongs to the RNase PH family.</text>
</comment>
<dbReference type="GO" id="GO:0006364">
    <property type="term" value="P:rRNA processing"/>
    <property type="evidence" value="ECO:0007669"/>
    <property type="project" value="UniProtKB-KW"/>
</dbReference>
<feature type="domain" description="Exoribonuclease phosphorolytic" evidence="10">
    <location>
        <begin position="56"/>
        <end position="229"/>
    </location>
</feature>
<accession>A0A316UXU2</accession>
<evidence type="ECO:0000256" key="2">
    <source>
        <dbReference type="ARBA" id="ARBA00004496"/>
    </source>
</evidence>
<dbReference type="Pfam" id="PF01138">
    <property type="entry name" value="RNase_PH"/>
    <property type="match status" value="1"/>
</dbReference>
<dbReference type="STRING" id="1569628.A0A316UXU2"/>
<keyword evidence="12" id="KW-1185">Reference proteome</keyword>
<dbReference type="SUPFAM" id="SSF54211">
    <property type="entry name" value="Ribosomal protein S5 domain 2-like"/>
    <property type="match status" value="1"/>
</dbReference>
<organism evidence="11 12">
    <name type="scientific">Jaminaea rosea</name>
    <dbReference type="NCBI Taxonomy" id="1569628"/>
    <lineage>
        <taxon>Eukaryota</taxon>
        <taxon>Fungi</taxon>
        <taxon>Dikarya</taxon>
        <taxon>Basidiomycota</taxon>
        <taxon>Ustilaginomycotina</taxon>
        <taxon>Exobasidiomycetes</taxon>
        <taxon>Microstromatales</taxon>
        <taxon>Microstromatales incertae sedis</taxon>
        <taxon>Jaminaea</taxon>
    </lineage>
</organism>
<dbReference type="GeneID" id="37029756"/>
<evidence type="ECO:0000256" key="6">
    <source>
        <dbReference type="ARBA" id="ARBA00022835"/>
    </source>
</evidence>
<proteinExistence type="inferred from homology"/>
<keyword evidence="4" id="KW-0963">Cytoplasm</keyword>